<comment type="caution">
    <text evidence="1">The sequence shown here is derived from an EMBL/GenBank/DDBJ whole genome shotgun (WGS) entry which is preliminary data.</text>
</comment>
<evidence type="ECO:0000313" key="1">
    <source>
        <dbReference type="EMBL" id="CAG8566017.1"/>
    </source>
</evidence>
<protein>
    <submittedName>
        <fullName evidence="1">4747_t:CDS:1</fullName>
    </submittedName>
</protein>
<dbReference type="AlphaFoldDB" id="A0A9N9FWZ9"/>
<reference evidence="1" key="1">
    <citation type="submission" date="2021-06" db="EMBL/GenBank/DDBJ databases">
        <authorList>
            <person name="Kallberg Y."/>
            <person name="Tangrot J."/>
            <person name="Rosling A."/>
        </authorList>
    </citation>
    <scope>NUCLEOTIDE SEQUENCE</scope>
    <source>
        <strain evidence="1">MA453B</strain>
    </source>
</reference>
<sequence>MTFSSKHRPREVHISGTVSTHLISPNKSLKVKISIRASEICSANFVFQMKKGESTHLTTGVSYRSYPPRHLMLTTTTTRPLNLLTSNRFYSKQVLFIYDFIKRKLQIDDAFLMHNYAHATIDSHNTAIEYACIKSREPLSYSFMMIFIDGIMNFENLSVNFTQLAIMFHDNANFDVSEVEYYYYPEFYQFINTHENNEILDKDFIFTYLSAMENNSCIANDNVNMSDKLFQVAIEYE</sequence>
<dbReference type="EMBL" id="CAJVPY010002599">
    <property type="protein sequence ID" value="CAG8566017.1"/>
    <property type="molecule type" value="Genomic_DNA"/>
</dbReference>
<proteinExistence type="predicted"/>
<evidence type="ECO:0000313" key="2">
    <source>
        <dbReference type="Proteomes" id="UP000789405"/>
    </source>
</evidence>
<organism evidence="1 2">
    <name type="scientific">Dentiscutata erythropus</name>
    <dbReference type="NCBI Taxonomy" id="1348616"/>
    <lineage>
        <taxon>Eukaryota</taxon>
        <taxon>Fungi</taxon>
        <taxon>Fungi incertae sedis</taxon>
        <taxon>Mucoromycota</taxon>
        <taxon>Glomeromycotina</taxon>
        <taxon>Glomeromycetes</taxon>
        <taxon>Diversisporales</taxon>
        <taxon>Gigasporaceae</taxon>
        <taxon>Dentiscutata</taxon>
    </lineage>
</organism>
<keyword evidence="2" id="KW-1185">Reference proteome</keyword>
<accession>A0A9N9FWZ9</accession>
<gene>
    <name evidence="1" type="ORF">DERYTH_LOCUS5968</name>
</gene>
<dbReference type="Proteomes" id="UP000789405">
    <property type="component" value="Unassembled WGS sequence"/>
</dbReference>
<name>A0A9N9FWZ9_9GLOM</name>